<protein>
    <recommendedName>
        <fullName evidence="1">Htaa domain-containing protein</fullName>
    </recommendedName>
</protein>
<evidence type="ECO:0000259" key="1">
    <source>
        <dbReference type="Pfam" id="PF04213"/>
    </source>
</evidence>
<gene>
    <name evidence="2" type="ORF">DF220_06740</name>
</gene>
<accession>A0A2U1T103</accession>
<dbReference type="InterPro" id="IPR007331">
    <property type="entry name" value="Htaa"/>
</dbReference>
<feature type="domain" description="Htaa" evidence="1">
    <location>
        <begin position="18"/>
        <end position="165"/>
    </location>
</feature>
<comment type="caution">
    <text evidence="2">The sequence shown here is derived from an EMBL/GenBank/DDBJ whole genome shotgun (WGS) entry which is preliminary data.</text>
</comment>
<proteinExistence type="predicted"/>
<name>A0A2U1T103_9MICO</name>
<dbReference type="RefSeq" id="WP_108997478.1">
    <property type="nucleotide sequence ID" value="NZ_QEEX01000001.1"/>
</dbReference>
<dbReference type="EMBL" id="QEEX01000001">
    <property type="protein sequence ID" value="PWB97559.1"/>
    <property type="molecule type" value="Genomic_DNA"/>
</dbReference>
<dbReference type="AlphaFoldDB" id="A0A2U1T103"/>
<sequence length="169" mass="17672">MSETIASTGESPSIGTGLAWGVKDSFLRYITTMPGGSATTSGDATTTRDGSFYFATADQSGFDTTALTGTIKFSGRINFVGHFGALSVSLVDPWLILDSEGGSLSVEWGTGPESRSEIVRVIPDAPVAAGSVLAWRAAETFLSPLAVAQFNSVYRAGEPFAPLAIRVLR</sequence>
<organism evidence="2 3">
    <name type="scientific">Homoserinimonas hongtaonis</name>
    <dbReference type="NCBI Taxonomy" id="2079791"/>
    <lineage>
        <taxon>Bacteria</taxon>
        <taxon>Bacillati</taxon>
        <taxon>Actinomycetota</taxon>
        <taxon>Actinomycetes</taxon>
        <taxon>Micrococcales</taxon>
        <taxon>Microbacteriaceae</taxon>
        <taxon>Homoserinimonas</taxon>
    </lineage>
</organism>
<evidence type="ECO:0000313" key="2">
    <source>
        <dbReference type="EMBL" id="PWB97559.1"/>
    </source>
</evidence>
<dbReference type="Proteomes" id="UP000244978">
    <property type="component" value="Unassembled WGS sequence"/>
</dbReference>
<dbReference type="Pfam" id="PF04213">
    <property type="entry name" value="HtaA"/>
    <property type="match status" value="1"/>
</dbReference>
<keyword evidence="3" id="KW-1185">Reference proteome</keyword>
<reference evidence="3" key="1">
    <citation type="submission" date="2018-04" db="EMBL/GenBank/DDBJ databases">
        <authorList>
            <person name="Liu S."/>
            <person name="Wang Z."/>
            <person name="Li J."/>
        </authorList>
    </citation>
    <scope>NUCLEOTIDE SEQUENCE [LARGE SCALE GENOMIC DNA]</scope>
    <source>
        <strain evidence="3">S1194</strain>
    </source>
</reference>
<evidence type="ECO:0000313" key="3">
    <source>
        <dbReference type="Proteomes" id="UP000244978"/>
    </source>
</evidence>